<evidence type="ECO:0000313" key="3">
    <source>
        <dbReference type="EMBL" id="RHG79949.1"/>
    </source>
</evidence>
<dbReference type="Proteomes" id="UP000283834">
    <property type="component" value="Unassembled WGS sequence"/>
</dbReference>
<accession>A0A412NFC8</accession>
<proteinExistence type="predicted"/>
<dbReference type="Proteomes" id="UP000283981">
    <property type="component" value="Unassembled WGS sequence"/>
</dbReference>
<evidence type="ECO:0000313" key="2">
    <source>
        <dbReference type="EMBL" id="RGT37397.1"/>
    </source>
</evidence>
<evidence type="ECO:0000313" key="4">
    <source>
        <dbReference type="Proteomes" id="UP000283834"/>
    </source>
</evidence>
<evidence type="ECO:0000313" key="6">
    <source>
        <dbReference type="Proteomes" id="UP000286137"/>
    </source>
</evidence>
<gene>
    <name evidence="3" type="ORF">DW243_15605</name>
    <name evidence="2" type="ORF">DWX36_12240</name>
    <name evidence="1" type="ORF">DWY88_07655</name>
</gene>
<evidence type="ECO:0000313" key="1">
    <source>
        <dbReference type="EMBL" id="RGQ68426.1"/>
    </source>
</evidence>
<dbReference type="EMBL" id="QRIS01000034">
    <property type="protein sequence ID" value="RHG79949.1"/>
    <property type="molecule type" value="Genomic_DNA"/>
</dbReference>
<evidence type="ECO:0000313" key="5">
    <source>
        <dbReference type="Proteomes" id="UP000283981"/>
    </source>
</evidence>
<dbReference type="EMBL" id="QRWQ01000012">
    <property type="protein sequence ID" value="RGT37397.1"/>
    <property type="molecule type" value="Genomic_DNA"/>
</dbReference>
<protein>
    <submittedName>
        <fullName evidence="2">Uncharacterized protein</fullName>
    </submittedName>
</protein>
<organism evidence="2 4">
    <name type="scientific">Mediterraneibacter gnavus</name>
    <name type="common">Ruminococcus gnavus</name>
    <dbReference type="NCBI Taxonomy" id="33038"/>
    <lineage>
        <taxon>Bacteria</taxon>
        <taxon>Bacillati</taxon>
        <taxon>Bacillota</taxon>
        <taxon>Clostridia</taxon>
        <taxon>Lachnospirales</taxon>
        <taxon>Lachnospiraceae</taxon>
        <taxon>Mediterraneibacter</taxon>
    </lineage>
</organism>
<reference evidence="4 5" key="1">
    <citation type="submission" date="2018-08" db="EMBL/GenBank/DDBJ databases">
        <title>A genome reference for cultivated species of the human gut microbiota.</title>
        <authorList>
            <person name="Zou Y."/>
            <person name="Xue W."/>
            <person name="Luo G."/>
        </authorList>
    </citation>
    <scope>NUCLEOTIDE SEQUENCE [LARGE SCALE GENOMIC DNA]</scope>
    <source>
        <strain evidence="2 4">AF19-16AC</strain>
        <strain evidence="1 6">AF27-4BH</strain>
        <strain evidence="3 5">AM21-18</strain>
    </source>
</reference>
<sequence>MYQITDFTKRCVYDCYVLMKKCVDFEHIEDSEFVLSTFKQIGQYKIALPPELNKHIEQFLEKTLHPIIDDNEFFSAITKPEYGTYNEKGHFEINSERSLELMVCEMLKICIELERKVDSFAEQYLAPYLLT</sequence>
<dbReference type="EMBL" id="QRTJ01000011">
    <property type="protein sequence ID" value="RGQ68426.1"/>
    <property type="molecule type" value="Genomic_DNA"/>
</dbReference>
<comment type="caution">
    <text evidence="2">The sequence shown here is derived from an EMBL/GenBank/DDBJ whole genome shotgun (WGS) entry which is preliminary data.</text>
</comment>
<name>A0A412NFC8_MEDGN</name>
<dbReference type="AlphaFoldDB" id="A0A412NFC8"/>
<dbReference type="Proteomes" id="UP000286137">
    <property type="component" value="Unassembled WGS sequence"/>
</dbReference>
<dbReference type="RefSeq" id="WP_118013577.1">
    <property type="nucleotide sequence ID" value="NZ_JADNIZ010000002.1"/>
</dbReference>